<evidence type="ECO:0000256" key="1">
    <source>
        <dbReference type="SAM" id="MobiDB-lite"/>
    </source>
</evidence>
<protein>
    <submittedName>
        <fullName evidence="3">Uncharacterized protein</fullName>
    </submittedName>
</protein>
<dbReference type="EMBL" id="FLQU01000181">
    <property type="protein sequence ID" value="SBS81692.1"/>
    <property type="molecule type" value="Genomic_DNA"/>
</dbReference>
<sequence length="112" mass="12970">MLNGINSVCKYGSHGDKEERFSHYGQTLNGRVERRKDETKAVKKEKKRKEKGKEKRSVTEATPIPCSKYIARKDKIGVKKHNFLLSSLTYFLSHFMGNLKNGNDKTNTYKSW</sequence>
<feature type="compositionally biased region" description="Basic and acidic residues" evidence="1">
    <location>
        <begin position="31"/>
        <end position="42"/>
    </location>
</feature>
<evidence type="ECO:0000313" key="3">
    <source>
        <dbReference type="EMBL" id="SBT02762.1"/>
    </source>
</evidence>
<dbReference type="Proteomes" id="UP000078560">
    <property type="component" value="Unassembled WGS sequence"/>
</dbReference>
<feature type="compositionally biased region" description="Basic and acidic residues" evidence="1">
    <location>
        <begin position="13"/>
        <end position="22"/>
    </location>
</feature>
<gene>
    <name evidence="3" type="ORF">POVCU1_080500</name>
    <name evidence="2" type="ORF">POVCU2_0011540</name>
</gene>
<reference evidence="4 5" key="2">
    <citation type="submission" date="2016-05" db="EMBL/GenBank/DDBJ databases">
        <authorList>
            <person name="Naeem Raeece"/>
        </authorList>
    </citation>
    <scope>NUCLEOTIDE SEQUENCE [LARGE SCALE GENOMIC DNA]</scope>
</reference>
<organism evidence="3 4">
    <name type="scientific">Plasmodium ovale curtisi</name>
    <dbReference type="NCBI Taxonomy" id="864141"/>
    <lineage>
        <taxon>Eukaryota</taxon>
        <taxon>Sar</taxon>
        <taxon>Alveolata</taxon>
        <taxon>Apicomplexa</taxon>
        <taxon>Aconoidasida</taxon>
        <taxon>Haemosporida</taxon>
        <taxon>Plasmodiidae</taxon>
        <taxon>Plasmodium</taxon>
        <taxon>Plasmodium (Plasmodium)</taxon>
    </lineage>
</organism>
<proteinExistence type="predicted"/>
<feature type="region of interest" description="Disordered" evidence="1">
    <location>
        <begin position="1"/>
        <end position="59"/>
    </location>
</feature>
<accession>A0A1A8XC28</accession>
<evidence type="ECO:0000313" key="2">
    <source>
        <dbReference type="EMBL" id="SBS81692.1"/>
    </source>
</evidence>
<reference evidence="3" key="1">
    <citation type="submission" date="2016-05" db="EMBL/GenBank/DDBJ databases">
        <authorList>
            <person name="Lavstsen T."/>
            <person name="Jespersen J.S."/>
        </authorList>
    </citation>
    <scope>NUCLEOTIDE SEQUENCE [LARGE SCALE GENOMIC DNA]</scope>
</reference>
<dbReference type="EMBL" id="FLQV01003726">
    <property type="protein sequence ID" value="SBT02762.1"/>
    <property type="molecule type" value="Genomic_DNA"/>
</dbReference>
<dbReference type="Proteomes" id="UP000078546">
    <property type="component" value="Unassembled WGS sequence"/>
</dbReference>
<name>A0A1A8XC28_PLAOA</name>
<dbReference type="AlphaFoldDB" id="A0A1A8XC28"/>
<evidence type="ECO:0000313" key="4">
    <source>
        <dbReference type="Proteomes" id="UP000078546"/>
    </source>
</evidence>
<evidence type="ECO:0000313" key="5">
    <source>
        <dbReference type="Proteomes" id="UP000078560"/>
    </source>
</evidence>